<dbReference type="AlphaFoldDB" id="A0A4Y9Z6T8"/>
<sequence>MASFLPYVFAGVVTLAAGSAGYVLGEHRALARYTPREIPPIRRPPSAVNTRRRRVAARRRTPSPRSSWPTWYTQCLRYHGALHAQAKDIPDQPSFCRSPFRYPLRIAYVVFDAYQGPYMSDRQRLQVEEYQRKRSRASDDSESNDEAPRAPHRKDEDIYEDYSMDISQDTDFLPPETSPAPFPSQPTPPMFSAISPPPAYYADAESDSESRTPSPRPLVPTYRKEQLTPAQQQYVHALLQGDPELPHPHDLTMALPPALLPGCYNEPYIASFNAPAHHTPAPSHVHDTEQYWDSDTNSELSTTTSLHGSPGSVSAEAGSFSQSGSDVDYASEEGSQDESQHSPSVSAAPPAPQPTLPVRYDTVLPPLLPCTLP</sequence>
<feature type="region of interest" description="Disordered" evidence="1">
    <location>
        <begin position="129"/>
        <end position="220"/>
    </location>
</feature>
<feature type="compositionally biased region" description="Basic and acidic residues" evidence="1">
    <location>
        <begin position="146"/>
        <end position="156"/>
    </location>
</feature>
<feature type="compositionally biased region" description="Pro residues" evidence="1">
    <location>
        <begin position="176"/>
        <end position="199"/>
    </location>
</feature>
<feature type="region of interest" description="Disordered" evidence="1">
    <location>
        <begin position="41"/>
        <end position="63"/>
    </location>
</feature>
<name>A0A4Y9Z6T8_9AGAM</name>
<protein>
    <submittedName>
        <fullName evidence="2">Uncharacterized protein</fullName>
    </submittedName>
</protein>
<dbReference type="EMBL" id="SEOQ01000113">
    <property type="protein sequence ID" value="TFY70242.1"/>
    <property type="molecule type" value="Genomic_DNA"/>
</dbReference>
<keyword evidence="3" id="KW-1185">Reference proteome</keyword>
<accession>A0A4Y9Z6T8</accession>
<dbReference type="OrthoDB" id="10637280at2759"/>
<evidence type="ECO:0000313" key="3">
    <source>
        <dbReference type="Proteomes" id="UP000298327"/>
    </source>
</evidence>
<organism evidence="2 3">
    <name type="scientific">Dentipellis fragilis</name>
    <dbReference type="NCBI Taxonomy" id="205917"/>
    <lineage>
        <taxon>Eukaryota</taxon>
        <taxon>Fungi</taxon>
        <taxon>Dikarya</taxon>
        <taxon>Basidiomycota</taxon>
        <taxon>Agaricomycotina</taxon>
        <taxon>Agaricomycetes</taxon>
        <taxon>Russulales</taxon>
        <taxon>Hericiaceae</taxon>
        <taxon>Dentipellis</taxon>
    </lineage>
</organism>
<evidence type="ECO:0000313" key="2">
    <source>
        <dbReference type="EMBL" id="TFY70242.1"/>
    </source>
</evidence>
<feature type="region of interest" description="Disordered" evidence="1">
    <location>
        <begin position="280"/>
        <end position="364"/>
    </location>
</feature>
<reference evidence="2 3" key="1">
    <citation type="submission" date="2019-02" db="EMBL/GenBank/DDBJ databases">
        <title>Genome sequencing of the rare red list fungi Dentipellis fragilis.</title>
        <authorList>
            <person name="Buettner E."/>
            <person name="Kellner H."/>
        </authorList>
    </citation>
    <scope>NUCLEOTIDE SEQUENCE [LARGE SCALE GENOMIC DNA]</scope>
    <source>
        <strain evidence="2 3">DSM 105465</strain>
    </source>
</reference>
<evidence type="ECO:0000256" key="1">
    <source>
        <dbReference type="SAM" id="MobiDB-lite"/>
    </source>
</evidence>
<feature type="compositionally biased region" description="Basic and acidic residues" evidence="1">
    <location>
        <begin position="129"/>
        <end position="139"/>
    </location>
</feature>
<gene>
    <name evidence="2" type="ORF">EVG20_g2756</name>
</gene>
<proteinExistence type="predicted"/>
<feature type="compositionally biased region" description="Polar residues" evidence="1">
    <location>
        <begin position="291"/>
        <end position="307"/>
    </location>
</feature>
<comment type="caution">
    <text evidence="2">The sequence shown here is derived from an EMBL/GenBank/DDBJ whole genome shotgun (WGS) entry which is preliminary data.</text>
</comment>
<feature type="compositionally biased region" description="Basic residues" evidence="1">
    <location>
        <begin position="50"/>
        <end position="62"/>
    </location>
</feature>
<dbReference type="Proteomes" id="UP000298327">
    <property type="component" value="Unassembled WGS sequence"/>
</dbReference>